<proteinExistence type="predicted"/>
<evidence type="ECO:0000313" key="4">
    <source>
        <dbReference type="EMBL" id="MBB2893253.1"/>
    </source>
</evidence>
<dbReference type="Gene3D" id="1.10.1200.10">
    <property type="entry name" value="ACP-like"/>
    <property type="match status" value="1"/>
</dbReference>
<dbReference type="Pfam" id="PF00550">
    <property type="entry name" value="PP-binding"/>
    <property type="match status" value="1"/>
</dbReference>
<dbReference type="AlphaFoldDB" id="A0A839NAL3"/>
<name>A0A839NAL3_9MICO</name>
<dbReference type="Proteomes" id="UP000559182">
    <property type="component" value="Unassembled WGS sequence"/>
</dbReference>
<dbReference type="EMBL" id="JACHVQ010000002">
    <property type="protein sequence ID" value="MBB2893253.1"/>
    <property type="molecule type" value="Genomic_DNA"/>
</dbReference>
<protein>
    <submittedName>
        <fullName evidence="4">Acyl carrier protein</fullName>
    </submittedName>
</protein>
<dbReference type="GO" id="GO:0031177">
    <property type="term" value="F:phosphopantetheine binding"/>
    <property type="evidence" value="ECO:0007669"/>
    <property type="project" value="InterPro"/>
</dbReference>
<keyword evidence="5" id="KW-1185">Reference proteome</keyword>
<dbReference type="InterPro" id="IPR009081">
    <property type="entry name" value="PP-bd_ACP"/>
</dbReference>
<dbReference type="RefSeq" id="WP_183321591.1">
    <property type="nucleotide sequence ID" value="NZ_JACHVQ010000002.1"/>
</dbReference>
<evidence type="ECO:0000259" key="3">
    <source>
        <dbReference type="PROSITE" id="PS50075"/>
    </source>
</evidence>
<dbReference type="SUPFAM" id="SSF47336">
    <property type="entry name" value="ACP-like"/>
    <property type="match status" value="1"/>
</dbReference>
<gene>
    <name evidence="4" type="ORF">FHU39_003271</name>
</gene>
<comment type="caution">
    <text evidence="4">The sequence shown here is derived from an EMBL/GenBank/DDBJ whole genome shotgun (WGS) entry which is preliminary data.</text>
</comment>
<accession>A0A839NAL3</accession>
<dbReference type="InterPro" id="IPR020806">
    <property type="entry name" value="PKS_PP-bd"/>
</dbReference>
<keyword evidence="2" id="KW-0597">Phosphoprotein</keyword>
<feature type="domain" description="Carrier" evidence="3">
    <location>
        <begin position="7"/>
        <end position="82"/>
    </location>
</feature>
<evidence type="ECO:0000313" key="5">
    <source>
        <dbReference type="Proteomes" id="UP000559182"/>
    </source>
</evidence>
<sequence length="86" mass="9491">MSAVPMTSTTPRVTDFLVTAVSQLVGAEVSRDDNIFDIGVESLMLVDLKEQILDEFGVSVKFSDFFTNFEIDSLASLIAERAEDVR</sequence>
<dbReference type="SMART" id="SM00823">
    <property type="entry name" value="PKS_PP"/>
    <property type="match status" value="1"/>
</dbReference>
<reference evidence="4 5" key="1">
    <citation type="submission" date="2020-08" db="EMBL/GenBank/DDBJ databases">
        <title>Sequencing the genomes of 1000 actinobacteria strains.</title>
        <authorList>
            <person name="Klenk H.-P."/>
        </authorList>
    </citation>
    <scope>NUCLEOTIDE SEQUENCE [LARGE SCALE GENOMIC DNA]</scope>
    <source>
        <strain evidence="4 5">DSM 105369</strain>
    </source>
</reference>
<organism evidence="4 5">
    <name type="scientific">Flexivirga oryzae</name>
    <dbReference type="NCBI Taxonomy" id="1794944"/>
    <lineage>
        <taxon>Bacteria</taxon>
        <taxon>Bacillati</taxon>
        <taxon>Actinomycetota</taxon>
        <taxon>Actinomycetes</taxon>
        <taxon>Micrococcales</taxon>
        <taxon>Dermacoccaceae</taxon>
        <taxon>Flexivirga</taxon>
    </lineage>
</organism>
<evidence type="ECO:0000256" key="2">
    <source>
        <dbReference type="ARBA" id="ARBA00022553"/>
    </source>
</evidence>
<evidence type="ECO:0000256" key="1">
    <source>
        <dbReference type="ARBA" id="ARBA00022450"/>
    </source>
</evidence>
<dbReference type="PROSITE" id="PS50075">
    <property type="entry name" value="CARRIER"/>
    <property type="match status" value="1"/>
</dbReference>
<keyword evidence="1" id="KW-0596">Phosphopantetheine</keyword>
<dbReference type="InterPro" id="IPR036736">
    <property type="entry name" value="ACP-like_sf"/>
</dbReference>